<dbReference type="PROSITE" id="PS51462">
    <property type="entry name" value="NUDIX"/>
    <property type="match status" value="1"/>
</dbReference>
<dbReference type="Gene3D" id="3.90.79.20">
    <property type="match status" value="1"/>
</dbReference>
<dbReference type="GO" id="GO:0005777">
    <property type="term" value="C:peroxisome"/>
    <property type="evidence" value="ECO:0007669"/>
    <property type="project" value="TreeGrafter"/>
</dbReference>
<evidence type="ECO:0000256" key="8">
    <source>
        <dbReference type="ARBA" id="ARBA00023027"/>
    </source>
</evidence>
<keyword evidence="5" id="KW-0479">Metal-binding</keyword>
<evidence type="ECO:0000313" key="11">
    <source>
        <dbReference type="EMBL" id="ODV93654.1"/>
    </source>
</evidence>
<keyword evidence="7" id="KW-0460">Magnesium</keyword>
<evidence type="ECO:0000256" key="9">
    <source>
        <dbReference type="ARBA" id="ARBA00023679"/>
    </source>
</evidence>
<dbReference type="InterPro" id="IPR000086">
    <property type="entry name" value="NUDIX_hydrolase_dom"/>
</dbReference>
<dbReference type="Proteomes" id="UP000094236">
    <property type="component" value="Unassembled WGS sequence"/>
</dbReference>
<keyword evidence="6" id="KW-0378">Hydrolase</keyword>
<organism evidence="11 12">
    <name type="scientific">Pachysolen tannophilus NRRL Y-2460</name>
    <dbReference type="NCBI Taxonomy" id="669874"/>
    <lineage>
        <taxon>Eukaryota</taxon>
        <taxon>Fungi</taxon>
        <taxon>Dikarya</taxon>
        <taxon>Ascomycota</taxon>
        <taxon>Saccharomycotina</taxon>
        <taxon>Pichiomycetes</taxon>
        <taxon>Pachysolenaceae</taxon>
        <taxon>Pachysolen</taxon>
    </lineage>
</organism>
<evidence type="ECO:0000256" key="4">
    <source>
        <dbReference type="ARBA" id="ARBA00012381"/>
    </source>
</evidence>
<evidence type="ECO:0000256" key="1">
    <source>
        <dbReference type="ARBA" id="ARBA00001946"/>
    </source>
</evidence>
<dbReference type="AlphaFoldDB" id="A0A1E4TPH1"/>
<dbReference type="InterPro" id="IPR049734">
    <property type="entry name" value="NudC-like_C"/>
</dbReference>
<dbReference type="PANTHER" id="PTHR42904:SF6">
    <property type="entry name" value="NAD-CAPPED RNA HYDROLASE NUDT12"/>
    <property type="match status" value="1"/>
</dbReference>
<dbReference type="CDD" id="cd03429">
    <property type="entry name" value="NUDIX_NADH_pyrophosphatase_Nudt13"/>
    <property type="match status" value="1"/>
</dbReference>
<dbReference type="STRING" id="669874.A0A1E4TPH1"/>
<accession>A0A1E4TPH1</accession>
<dbReference type="GO" id="GO:0046872">
    <property type="term" value="F:metal ion binding"/>
    <property type="evidence" value="ECO:0007669"/>
    <property type="project" value="UniProtKB-KW"/>
</dbReference>
<evidence type="ECO:0000256" key="7">
    <source>
        <dbReference type="ARBA" id="ARBA00022842"/>
    </source>
</evidence>
<sequence>MSTFHYSDIFFGSETVNRVSFLRSDSEYIKNSIKHPYSKFIFYISENNHIVPLISKSSKKLLILEFEKLNDYFQKTLKNWSVNNELKSLKVKDTINVVFLGLDQLINFKSISKDSLNNDLDSESKFFSYNGYGGIPYFAINLKNKEDLKMISNDFDQLSAITNYFKLSNLEASLISYGKMYLEWLDKNNFCPGCGSNVIPIDAGTRLLCNSENIDERTQKYKCPVKASTVVNVSFPRTDPVVIAAVTNVKGDKVLLGLNQRRVSTKMYSCLAGFMEPSETIEAAVAREVWEETGVKAQRIHIIMSQPWPFPVNLMIGCIAVVDFNGEDEIINLGNDKELADARWFEVEELSKMINDETYEHPEGIVLPMKDAVAFNLIDMVVNKKYNNFKL</sequence>
<dbReference type="GO" id="GO:0005829">
    <property type="term" value="C:cytosol"/>
    <property type="evidence" value="ECO:0007669"/>
    <property type="project" value="TreeGrafter"/>
</dbReference>
<evidence type="ECO:0000256" key="6">
    <source>
        <dbReference type="ARBA" id="ARBA00022801"/>
    </source>
</evidence>
<gene>
    <name evidence="11" type="ORF">PACTADRAFT_4557</name>
</gene>
<comment type="similarity">
    <text evidence="3">Belongs to the Nudix hydrolase family. NudC subfamily.</text>
</comment>
<dbReference type="InterPro" id="IPR015797">
    <property type="entry name" value="NUDIX_hydrolase-like_dom_sf"/>
</dbReference>
<dbReference type="InterPro" id="IPR020084">
    <property type="entry name" value="NUDIX_hydrolase_CS"/>
</dbReference>
<proteinExistence type="inferred from homology"/>
<dbReference type="GO" id="GO:0006742">
    <property type="term" value="P:NADP+ catabolic process"/>
    <property type="evidence" value="ECO:0007669"/>
    <property type="project" value="TreeGrafter"/>
</dbReference>
<dbReference type="OrthoDB" id="10249612at2759"/>
<reference evidence="12" key="1">
    <citation type="submission" date="2016-05" db="EMBL/GenBank/DDBJ databases">
        <title>Comparative genomics of biotechnologically important yeasts.</title>
        <authorList>
            <consortium name="DOE Joint Genome Institute"/>
            <person name="Riley R."/>
            <person name="Haridas S."/>
            <person name="Wolfe K.H."/>
            <person name="Lopes M.R."/>
            <person name="Hittinger C.T."/>
            <person name="Goker M."/>
            <person name="Salamov A."/>
            <person name="Wisecaver J."/>
            <person name="Long T.M."/>
            <person name="Aerts A.L."/>
            <person name="Barry K."/>
            <person name="Choi C."/>
            <person name="Clum A."/>
            <person name="Coughlan A.Y."/>
            <person name="Deshpande S."/>
            <person name="Douglass A.P."/>
            <person name="Hanson S.J."/>
            <person name="Klenk H.-P."/>
            <person name="Labutti K."/>
            <person name="Lapidus A."/>
            <person name="Lindquist E."/>
            <person name="Lipzen A."/>
            <person name="Meier-Kolthoff J.P."/>
            <person name="Ohm R.A."/>
            <person name="Otillar R.P."/>
            <person name="Pangilinan J."/>
            <person name="Peng Y."/>
            <person name="Rokas A."/>
            <person name="Rosa C.A."/>
            <person name="Scheuner C."/>
            <person name="Sibirny A.A."/>
            <person name="Slot J.C."/>
            <person name="Stielow J.B."/>
            <person name="Sun H."/>
            <person name="Kurtzman C.P."/>
            <person name="Blackwell M."/>
            <person name="Grigoriev I.V."/>
            <person name="Jeffries T.W."/>
        </authorList>
    </citation>
    <scope>NUCLEOTIDE SEQUENCE [LARGE SCALE GENOMIC DNA]</scope>
    <source>
        <strain evidence="12">NRRL Y-2460</strain>
    </source>
</reference>
<comment type="catalytic activity">
    <reaction evidence="9">
        <text>a 5'-end NAD(+)-phospho-ribonucleoside in mRNA + H2O = a 5'-end phospho-adenosine-phospho-ribonucleoside in mRNA + beta-nicotinamide D-ribonucleotide + 2 H(+)</text>
        <dbReference type="Rhea" id="RHEA:60876"/>
        <dbReference type="Rhea" id="RHEA-COMP:15698"/>
        <dbReference type="Rhea" id="RHEA-COMP:15719"/>
        <dbReference type="ChEBI" id="CHEBI:14649"/>
        <dbReference type="ChEBI" id="CHEBI:15377"/>
        <dbReference type="ChEBI" id="CHEBI:15378"/>
        <dbReference type="ChEBI" id="CHEBI:144029"/>
        <dbReference type="ChEBI" id="CHEBI:144051"/>
    </reaction>
    <physiologicalReaction direction="left-to-right" evidence="9">
        <dbReference type="Rhea" id="RHEA:60877"/>
    </physiologicalReaction>
</comment>
<dbReference type="PROSITE" id="PS00893">
    <property type="entry name" value="NUDIX_BOX"/>
    <property type="match status" value="1"/>
</dbReference>
<dbReference type="GO" id="GO:0035529">
    <property type="term" value="F:NADH pyrophosphatase activity"/>
    <property type="evidence" value="ECO:0007669"/>
    <property type="project" value="TreeGrafter"/>
</dbReference>
<keyword evidence="8" id="KW-0520">NAD</keyword>
<comment type="cofactor">
    <cofactor evidence="1">
        <name>Mg(2+)</name>
        <dbReference type="ChEBI" id="CHEBI:18420"/>
    </cofactor>
</comment>
<name>A0A1E4TPH1_PACTA</name>
<dbReference type="InterPro" id="IPR050241">
    <property type="entry name" value="NAD-cap_RNA_hydrolase_NudC"/>
</dbReference>
<dbReference type="PANTHER" id="PTHR42904">
    <property type="entry name" value="NUDIX HYDROLASE, NUDC SUBFAMILY"/>
    <property type="match status" value="1"/>
</dbReference>
<feature type="domain" description="Nudix hydrolase" evidence="10">
    <location>
        <begin position="236"/>
        <end position="371"/>
    </location>
</feature>
<evidence type="ECO:0000256" key="5">
    <source>
        <dbReference type="ARBA" id="ARBA00022723"/>
    </source>
</evidence>
<evidence type="ECO:0000259" key="10">
    <source>
        <dbReference type="PROSITE" id="PS51462"/>
    </source>
</evidence>
<dbReference type="EMBL" id="KV454017">
    <property type="protein sequence ID" value="ODV93654.1"/>
    <property type="molecule type" value="Genomic_DNA"/>
</dbReference>
<dbReference type="Gene3D" id="3.90.79.10">
    <property type="entry name" value="Nucleoside Triphosphate Pyrophosphohydrolase"/>
    <property type="match status" value="1"/>
</dbReference>
<protein>
    <recommendedName>
        <fullName evidence="4">NAD(+) diphosphatase</fullName>
        <ecNumber evidence="4">3.6.1.22</ecNumber>
    </recommendedName>
</protein>
<dbReference type="GO" id="GO:0019677">
    <property type="term" value="P:NAD+ catabolic process"/>
    <property type="evidence" value="ECO:0007669"/>
    <property type="project" value="TreeGrafter"/>
</dbReference>
<evidence type="ECO:0000256" key="3">
    <source>
        <dbReference type="ARBA" id="ARBA00009595"/>
    </source>
</evidence>
<dbReference type="EC" id="3.6.1.22" evidence="4"/>
<dbReference type="SUPFAM" id="SSF55811">
    <property type="entry name" value="Nudix"/>
    <property type="match status" value="1"/>
</dbReference>
<comment type="cofactor">
    <cofactor evidence="2">
        <name>Zn(2+)</name>
        <dbReference type="ChEBI" id="CHEBI:29105"/>
    </cofactor>
</comment>
<dbReference type="Pfam" id="PF00293">
    <property type="entry name" value="NUDIX"/>
    <property type="match status" value="1"/>
</dbReference>
<keyword evidence="12" id="KW-1185">Reference proteome</keyword>
<evidence type="ECO:0000313" key="12">
    <source>
        <dbReference type="Proteomes" id="UP000094236"/>
    </source>
</evidence>
<evidence type="ECO:0000256" key="2">
    <source>
        <dbReference type="ARBA" id="ARBA00001947"/>
    </source>
</evidence>